<feature type="transmembrane region" description="Helical" evidence="6">
    <location>
        <begin position="219"/>
        <end position="239"/>
    </location>
</feature>
<comment type="caution">
    <text evidence="8">The sequence shown here is derived from an EMBL/GenBank/DDBJ whole genome shotgun (WGS) entry which is preliminary data.</text>
</comment>
<dbReference type="PANTHER" id="PTHR32322:SF2">
    <property type="entry name" value="EAMA DOMAIN-CONTAINING PROTEIN"/>
    <property type="match status" value="1"/>
</dbReference>
<feature type="transmembrane region" description="Helical" evidence="6">
    <location>
        <begin position="190"/>
        <end position="207"/>
    </location>
</feature>
<feature type="transmembrane region" description="Helical" evidence="6">
    <location>
        <begin position="103"/>
        <end position="121"/>
    </location>
</feature>
<dbReference type="InterPro" id="IPR037185">
    <property type="entry name" value="EmrE-like"/>
</dbReference>
<proteinExistence type="inferred from homology"/>
<keyword evidence="3 6" id="KW-0812">Transmembrane</keyword>
<comment type="subcellular location">
    <subcellularLocation>
        <location evidence="1">Membrane</location>
        <topology evidence="1">Multi-pass membrane protein</topology>
    </subcellularLocation>
</comment>
<name>A0A847S769_9NEIS</name>
<feature type="transmembrane region" description="Helical" evidence="6">
    <location>
        <begin position="275"/>
        <end position="291"/>
    </location>
</feature>
<keyword evidence="4 6" id="KW-1133">Transmembrane helix</keyword>
<dbReference type="GO" id="GO:0016020">
    <property type="term" value="C:membrane"/>
    <property type="evidence" value="ECO:0007669"/>
    <property type="project" value="UniProtKB-SubCell"/>
</dbReference>
<evidence type="ECO:0000256" key="2">
    <source>
        <dbReference type="ARBA" id="ARBA00007362"/>
    </source>
</evidence>
<evidence type="ECO:0000313" key="8">
    <source>
        <dbReference type="EMBL" id="NLR74685.1"/>
    </source>
</evidence>
<reference evidence="8 9" key="1">
    <citation type="submission" date="2020-04" db="EMBL/GenBank/DDBJ databases">
        <title>Draft genome of Leeia sp. IMCC25680.</title>
        <authorList>
            <person name="Song J."/>
            <person name="Cho J.-C."/>
        </authorList>
    </citation>
    <scope>NUCLEOTIDE SEQUENCE [LARGE SCALE GENOMIC DNA]</scope>
    <source>
        <strain evidence="8 9">IMCC25680</strain>
    </source>
</reference>
<evidence type="ECO:0000256" key="5">
    <source>
        <dbReference type="ARBA" id="ARBA00023136"/>
    </source>
</evidence>
<feature type="transmembrane region" description="Helical" evidence="6">
    <location>
        <begin position="41"/>
        <end position="61"/>
    </location>
</feature>
<evidence type="ECO:0000313" key="9">
    <source>
        <dbReference type="Proteomes" id="UP000587991"/>
    </source>
</evidence>
<keyword evidence="9" id="KW-1185">Reference proteome</keyword>
<dbReference type="Pfam" id="PF00892">
    <property type="entry name" value="EamA"/>
    <property type="match status" value="2"/>
</dbReference>
<gene>
    <name evidence="8" type="ORF">HF682_05880</name>
</gene>
<protein>
    <submittedName>
        <fullName evidence="8">DMT family transporter</fullName>
    </submittedName>
</protein>
<evidence type="ECO:0000259" key="7">
    <source>
        <dbReference type="Pfam" id="PF00892"/>
    </source>
</evidence>
<evidence type="ECO:0000256" key="4">
    <source>
        <dbReference type="ARBA" id="ARBA00022989"/>
    </source>
</evidence>
<feature type="transmembrane region" description="Helical" evidence="6">
    <location>
        <begin position="158"/>
        <end position="178"/>
    </location>
</feature>
<dbReference type="AlphaFoldDB" id="A0A847S769"/>
<dbReference type="PANTHER" id="PTHR32322">
    <property type="entry name" value="INNER MEMBRANE TRANSPORTER"/>
    <property type="match status" value="1"/>
</dbReference>
<evidence type="ECO:0000256" key="6">
    <source>
        <dbReference type="SAM" id="Phobius"/>
    </source>
</evidence>
<sequence length="295" mass="31912">MSTQQPSTQGWGGMGWGLLGVIGFAGSLPMTKLAVVDLNPWFISLGRALVAAVLSILLLLWHRSRWPQGREWGWLAGVVIGVVLGFPVFSTLALQYVTSSQASVINGTLPLATAVLAAWLTGERPRRAFWWWSILGSGLVVGFALWRSAHSGAGWRLSWGDGLMLLAVGIGALGYVAGGRVARTLGSWQTICWALVMSLPFLLWPVWYTRPLHAVSGVAWGGFAYVSLISMFLAFFAWYRGLAVGGIARVGQVQLLQPFFSLLLAALMLREHVPPVMWLVALAVVVCVALGRRSA</sequence>
<feature type="transmembrane region" description="Helical" evidence="6">
    <location>
        <begin position="251"/>
        <end position="269"/>
    </location>
</feature>
<feature type="transmembrane region" description="Helical" evidence="6">
    <location>
        <begin position="73"/>
        <end position="97"/>
    </location>
</feature>
<evidence type="ECO:0000256" key="3">
    <source>
        <dbReference type="ARBA" id="ARBA00022692"/>
    </source>
</evidence>
<feature type="domain" description="EamA" evidence="7">
    <location>
        <begin position="13"/>
        <end position="135"/>
    </location>
</feature>
<keyword evidence="5 6" id="KW-0472">Membrane</keyword>
<dbReference type="InterPro" id="IPR050638">
    <property type="entry name" value="AA-Vitamin_Transporters"/>
</dbReference>
<feature type="transmembrane region" description="Helical" evidence="6">
    <location>
        <begin position="12"/>
        <end position="35"/>
    </location>
</feature>
<comment type="similarity">
    <text evidence="2">Belongs to the EamA transporter family.</text>
</comment>
<dbReference type="Proteomes" id="UP000587991">
    <property type="component" value="Unassembled WGS sequence"/>
</dbReference>
<feature type="transmembrane region" description="Helical" evidence="6">
    <location>
        <begin position="128"/>
        <end position="146"/>
    </location>
</feature>
<dbReference type="RefSeq" id="WP_168876281.1">
    <property type="nucleotide sequence ID" value="NZ_JABAIM010000001.1"/>
</dbReference>
<evidence type="ECO:0000256" key="1">
    <source>
        <dbReference type="ARBA" id="ARBA00004141"/>
    </source>
</evidence>
<organism evidence="8 9">
    <name type="scientific">Leeia aquatica</name>
    <dbReference type="NCBI Taxonomy" id="2725557"/>
    <lineage>
        <taxon>Bacteria</taxon>
        <taxon>Pseudomonadati</taxon>
        <taxon>Pseudomonadota</taxon>
        <taxon>Betaproteobacteria</taxon>
        <taxon>Neisseriales</taxon>
        <taxon>Leeiaceae</taxon>
        <taxon>Leeia</taxon>
    </lineage>
</organism>
<dbReference type="EMBL" id="JABAIM010000001">
    <property type="protein sequence ID" value="NLR74685.1"/>
    <property type="molecule type" value="Genomic_DNA"/>
</dbReference>
<dbReference type="InterPro" id="IPR000620">
    <property type="entry name" value="EamA_dom"/>
</dbReference>
<accession>A0A847S769</accession>
<dbReference type="SUPFAM" id="SSF103481">
    <property type="entry name" value="Multidrug resistance efflux transporter EmrE"/>
    <property type="match status" value="2"/>
</dbReference>
<feature type="domain" description="EamA" evidence="7">
    <location>
        <begin position="159"/>
        <end position="290"/>
    </location>
</feature>